<dbReference type="NCBIfam" id="TIGR00277">
    <property type="entry name" value="HDIG"/>
    <property type="match status" value="1"/>
</dbReference>
<evidence type="ECO:0000259" key="1">
    <source>
        <dbReference type="PROSITE" id="PS51831"/>
    </source>
</evidence>
<dbReference type="PROSITE" id="PS51831">
    <property type="entry name" value="HD"/>
    <property type="match status" value="1"/>
</dbReference>
<reference evidence="3 4" key="1">
    <citation type="submission" date="2018-03" db="EMBL/GenBank/DDBJ databases">
        <title>Genome sequence of Moorella humiferrea DSM 23265.</title>
        <authorList>
            <person name="Poehlein A."/>
            <person name="Daniel R."/>
        </authorList>
    </citation>
    <scope>NUCLEOTIDE SEQUENCE [LARGE SCALE GENOMIC DNA]</scope>
    <source>
        <strain evidence="3 4">DSM 23265</strain>
    </source>
</reference>
<feature type="domain" description="HD" evidence="1">
    <location>
        <begin position="21"/>
        <end position="142"/>
    </location>
</feature>
<dbReference type="PANTHER" id="PTHR43155">
    <property type="entry name" value="CYCLIC DI-GMP PHOSPHODIESTERASE PA4108-RELATED"/>
    <property type="match status" value="1"/>
</dbReference>
<dbReference type="Pfam" id="PF01966">
    <property type="entry name" value="HD"/>
    <property type="match status" value="1"/>
</dbReference>
<gene>
    <name evidence="3" type="primary">rpfG_1</name>
    <name evidence="3" type="ORF">MOHU_05470</name>
</gene>
<dbReference type="InterPro" id="IPR006674">
    <property type="entry name" value="HD_domain"/>
</dbReference>
<comment type="caution">
    <text evidence="3">The sequence shown here is derived from an EMBL/GenBank/DDBJ whole genome shotgun (WGS) entry which is preliminary data.</text>
</comment>
<proteinExistence type="predicted"/>
<dbReference type="PROSITE" id="PS51832">
    <property type="entry name" value="HD_GYP"/>
    <property type="match status" value="1"/>
</dbReference>
<dbReference type="PANTHER" id="PTHR43155:SF2">
    <property type="entry name" value="CYCLIC DI-GMP PHOSPHODIESTERASE PA4108"/>
    <property type="match status" value="1"/>
</dbReference>
<keyword evidence="4" id="KW-1185">Reference proteome</keyword>
<sequence length="193" mass="21500">MSLAPEVAVLLERLRKHSMTTYQHSCNVGNLAGVLAEGLGLHQEEVNIITLGGLLHDIGKVRVRAAILHKAARLSDHEWEVMRRHPEFGVEILSAQEGFEVLEPLVAYHHERWDGKGYYGLQGSDIPLGARIISLADAFDAMTSSRAYQYSKNLLDGINELVDGSGKQFDPRLVQLFFDIMPAILKRNSRRAG</sequence>
<dbReference type="EMBL" id="PVXM01000006">
    <property type="protein sequence ID" value="PRR75040.1"/>
    <property type="molecule type" value="Genomic_DNA"/>
</dbReference>
<dbReference type="EC" id="3.1.4.52" evidence="3"/>
<name>A0A2T0AWD2_9FIRM</name>
<accession>A0A2T0AWD2</accession>
<keyword evidence="3" id="KW-0378">Hydrolase</keyword>
<protein>
    <submittedName>
        <fullName evidence="3">Cyclic di-GMP phosphodiesterase response regulator RpfG</fullName>
        <ecNumber evidence="3">3.1.4.52</ecNumber>
    </submittedName>
</protein>
<dbReference type="CDD" id="cd00077">
    <property type="entry name" value="HDc"/>
    <property type="match status" value="1"/>
</dbReference>
<organism evidence="3 4">
    <name type="scientific">Neomoorella humiferrea</name>
    <dbReference type="NCBI Taxonomy" id="676965"/>
    <lineage>
        <taxon>Bacteria</taxon>
        <taxon>Bacillati</taxon>
        <taxon>Bacillota</taxon>
        <taxon>Clostridia</taxon>
        <taxon>Neomoorellales</taxon>
        <taxon>Neomoorellaceae</taxon>
        <taxon>Neomoorella</taxon>
    </lineage>
</organism>
<dbReference type="Gene3D" id="1.10.3210.10">
    <property type="entry name" value="Hypothetical protein af1432"/>
    <property type="match status" value="1"/>
</dbReference>
<feature type="domain" description="HD-GYP" evidence="2">
    <location>
        <begin position="1"/>
        <end position="193"/>
    </location>
</feature>
<evidence type="ECO:0000259" key="2">
    <source>
        <dbReference type="PROSITE" id="PS51832"/>
    </source>
</evidence>
<evidence type="ECO:0000313" key="4">
    <source>
        <dbReference type="Proteomes" id="UP000238415"/>
    </source>
</evidence>
<dbReference type="InterPro" id="IPR006675">
    <property type="entry name" value="HDIG_dom"/>
</dbReference>
<dbReference type="SMART" id="SM00471">
    <property type="entry name" value="HDc"/>
    <property type="match status" value="1"/>
</dbReference>
<dbReference type="SUPFAM" id="SSF109604">
    <property type="entry name" value="HD-domain/PDEase-like"/>
    <property type="match status" value="1"/>
</dbReference>
<dbReference type="AlphaFoldDB" id="A0A2T0AWD2"/>
<dbReference type="RefSeq" id="WP_170066151.1">
    <property type="nucleotide sequence ID" value="NZ_CP136419.1"/>
</dbReference>
<dbReference type="InterPro" id="IPR003607">
    <property type="entry name" value="HD/PDEase_dom"/>
</dbReference>
<dbReference type="Proteomes" id="UP000238415">
    <property type="component" value="Unassembled WGS sequence"/>
</dbReference>
<dbReference type="InterPro" id="IPR037522">
    <property type="entry name" value="HD_GYP_dom"/>
</dbReference>
<evidence type="ECO:0000313" key="3">
    <source>
        <dbReference type="EMBL" id="PRR75040.1"/>
    </source>
</evidence>
<dbReference type="GO" id="GO:0071111">
    <property type="term" value="F:cyclic-guanylate-specific phosphodiesterase activity"/>
    <property type="evidence" value="ECO:0007669"/>
    <property type="project" value="UniProtKB-EC"/>
</dbReference>